<dbReference type="EMBL" id="AWNI01000037">
    <property type="protein sequence ID" value="ETS60323.1"/>
    <property type="molecule type" value="Genomic_DNA"/>
</dbReference>
<dbReference type="FunFam" id="3.40.50.200:FF:000015">
    <property type="entry name" value="Tripeptidyl peptidase A"/>
    <property type="match status" value="1"/>
</dbReference>
<evidence type="ECO:0000256" key="11">
    <source>
        <dbReference type="ARBA" id="ARBA00022837"/>
    </source>
</evidence>
<gene>
    <name evidence="18" type="ORF">PaG_05518</name>
</gene>
<sequence length="732" mass="79162">MLRLLHPPPPPPPLLHCNRRSPRPPRLTKWAVQASAQSLPLADSSSTAVHAWAMTHPIHGANAKQPFEALPDVLHTCRSAAPLHPRQPTSFRPLPSSLLHRGCLQQHLDSLRATASTMKLITVKALVAFTSLALMADAAAVRRDPASTLVVKEQVPVPDTWVRRSDADDHQTVALRFALRQTDVAGLEKRLQQTSDPSHELYGRHLSADEVSSYLQPHKRTVDEVELWLREAGVEIDETLARRSASMDTFTVNVPVWKARELLNADLGVYQHRRTGTLAVRSPKYSVPEHVADHLDYVGPLTLFTEPRTHSNDVANIKVLIEDEDEPDFRSAAAKKGKLDNGQPAVCNTSVVTSECLRTFYKTIDYVPQAANKFKLGISGFLEQFANFADFSGFLQQQRPDAAKSYNFTVQSINGGLNTQSMPGSEANLDVQTMGGFVYPIPFTYYSTGGSPPFVPDLATVNNTNEPYEQELNYLISLSDAQLPKVLSTSYGDDEQTVPRAYAERVCNYIMALGARGVSTIYSSGDNGVGSDGKCVSNGATSPKGTRQFLPAFPASCPYATTVGATQGFAPEVAVGDDIAGFYSGGGFSNYFGIPSYQASVVNKYVQSLGSQYKGLYNKTGRGYPDVAAQGSLYKIRIGGKNYLIGGTSASSPTFASVIGLLNDARIAEGKASLGFLNPLIYSKWIGTPALNDITSGSAAGCNVTGFPAKKGWDAVTGAGTPDFVELRSRLP</sequence>
<dbReference type="InterPro" id="IPR030400">
    <property type="entry name" value="Sedolisin_dom"/>
</dbReference>
<evidence type="ECO:0000256" key="2">
    <source>
        <dbReference type="ARBA" id="ARBA00002451"/>
    </source>
</evidence>
<dbReference type="AlphaFoldDB" id="W3VFA9"/>
<dbReference type="PROSITE" id="PS51695">
    <property type="entry name" value="SEDOLISIN"/>
    <property type="match status" value="1"/>
</dbReference>
<comment type="subcellular location">
    <subcellularLocation>
        <location evidence="3">Secreted</location>
        <location evidence="3">Extracellular space</location>
    </subcellularLocation>
</comment>
<evidence type="ECO:0000256" key="14">
    <source>
        <dbReference type="ARBA" id="ARBA00023180"/>
    </source>
</evidence>
<accession>W3VFA9</accession>
<reference evidence="18 19" key="1">
    <citation type="journal article" date="2014" name="Genome Announc.">
        <title>Genome sequence of the basidiomycetous fungus Pseudozyma aphidis DSM70725, an efficient producer of biosurfactant mannosylerythritol lipids.</title>
        <authorList>
            <person name="Lorenz S."/>
            <person name="Guenther M."/>
            <person name="Grumaz C."/>
            <person name="Rupp S."/>
            <person name="Zibek S."/>
            <person name="Sohn K."/>
        </authorList>
    </citation>
    <scope>NUCLEOTIDE SEQUENCE [LARGE SCALE GENOMIC DNA]</scope>
    <source>
        <strain evidence="19">ATCC 32657 / CBS 517.83 / DSM 70725 / JCM 10318 / NBRC 10182 / NRRL Y-7954 / St-0401</strain>
    </source>
</reference>
<dbReference type="HOGENOM" id="CLU_013783_3_0_1"/>
<dbReference type="InterPro" id="IPR050819">
    <property type="entry name" value="Tripeptidyl-peptidase_I"/>
</dbReference>
<dbReference type="InterPro" id="IPR036852">
    <property type="entry name" value="Peptidase_S8/S53_dom_sf"/>
</dbReference>
<dbReference type="GO" id="GO:0004252">
    <property type="term" value="F:serine-type endopeptidase activity"/>
    <property type="evidence" value="ECO:0007669"/>
    <property type="project" value="UniProtKB-UniRule"/>
</dbReference>
<dbReference type="InterPro" id="IPR000209">
    <property type="entry name" value="Peptidase_S8/S53_dom"/>
</dbReference>
<dbReference type="GO" id="GO:0005576">
    <property type="term" value="C:extracellular region"/>
    <property type="evidence" value="ECO:0007669"/>
    <property type="project" value="UniProtKB-SubCell"/>
</dbReference>
<evidence type="ECO:0000256" key="13">
    <source>
        <dbReference type="ARBA" id="ARBA00023145"/>
    </source>
</evidence>
<evidence type="ECO:0000313" key="19">
    <source>
        <dbReference type="Proteomes" id="UP000019462"/>
    </source>
</evidence>
<dbReference type="InterPro" id="IPR015366">
    <property type="entry name" value="S53_propep"/>
</dbReference>
<dbReference type="PANTHER" id="PTHR14218:SF15">
    <property type="entry name" value="TRIPEPTIDYL-PEPTIDASE 1"/>
    <property type="match status" value="1"/>
</dbReference>
<dbReference type="Pfam" id="PF00082">
    <property type="entry name" value="Peptidase_S8"/>
    <property type="match status" value="1"/>
</dbReference>
<feature type="compositionally biased region" description="Pro residues" evidence="16">
    <location>
        <begin position="1"/>
        <end position="14"/>
    </location>
</feature>
<evidence type="ECO:0000313" key="18">
    <source>
        <dbReference type="EMBL" id="ETS60323.1"/>
    </source>
</evidence>
<feature type="active site" description="Charge relay system" evidence="15">
    <location>
        <position position="430"/>
    </location>
</feature>
<dbReference type="GO" id="GO:0006508">
    <property type="term" value="P:proteolysis"/>
    <property type="evidence" value="ECO:0007669"/>
    <property type="project" value="UniProtKB-KW"/>
</dbReference>
<dbReference type="GO" id="GO:0008240">
    <property type="term" value="F:tripeptidyl-peptidase activity"/>
    <property type="evidence" value="ECO:0007669"/>
    <property type="project" value="UniProtKB-EC"/>
</dbReference>
<evidence type="ECO:0000256" key="8">
    <source>
        <dbReference type="ARBA" id="ARBA00022729"/>
    </source>
</evidence>
<evidence type="ECO:0000256" key="12">
    <source>
        <dbReference type="ARBA" id="ARBA00023026"/>
    </source>
</evidence>
<feature type="binding site" evidence="15">
    <location>
        <position position="712"/>
    </location>
    <ligand>
        <name>Ca(2+)</name>
        <dbReference type="ChEBI" id="CHEBI:29108"/>
    </ligand>
</feature>
<feature type="binding site" evidence="15">
    <location>
        <position position="694"/>
    </location>
    <ligand>
        <name>Ca(2+)</name>
        <dbReference type="ChEBI" id="CHEBI:29108"/>
    </ligand>
</feature>
<evidence type="ECO:0000256" key="6">
    <source>
        <dbReference type="ARBA" id="ARBA00022670"/>
    </source>
</evidence>
<evidence type="ECO:0000256" key="16">
    <source>
        <dbReference type="SAM" id="MobiDB-lite"/>
    </source>
</evidence>
<keyword evidence="6 15" id="KW-0645">Protease</keyword>
<dbReference type="CDD" id="cd04056">
    <property type="entry name" value="Peptidases_S53"/>
    <property type="match status" value="1"/>
</dbReference>
<evidence type="ECO:0000256" key="9">
    <source>
        <dbReference type="ARBA" id="ARBA00022801"/>
    </source>
</evidence>
<dbReference type="OrthoDB" id="409122at2759"/>
<dbReference type="GO" id="GO:0046872">
    <property type="term" value="F:metal ion binding"/>
    <property type="evidence" value="ECO:0007669"/>
    <property type="project" value="UniProtKB-UniRule"/>
</dbReference>
<keyword evidence="14" id="KW-0325">Glycoprotein</keyword>
<evidence type="ECO:0000256" key="5">
    <source>
        <dbReference type="ARBA" id="ARBA00022525"/>
    </source>
</evidence>
<feature type="active site" description="Charge relay system" evidence="15">
    <location>
        <position position="649"/>
    </location>
</feature>
<evidence type="ECO:0000256" key="4">
    <source>
        <dbReference type="ARBA" id="ARBA00012462"/>
    </source>
</evidence>
<dbReference type="EC" id="3.4.14.10" evidence="4"/>
<evidence type="ECO:0000256" key="1">
    <source>
        <dbReference type="ARBA" id="ARBA00001910"/>
    </source>
</evidence>
<feature type="binding site" evidence="15">
    <location>
        <position position="714"/>
    </location>
    <ligand>
        <name>Ca(2+)</name>
        <dbReference type="ChEBI" id="CHEBI:29108"/>
    </ligand>
</feature>
<keyword evidence="10 15" id="KW-0720">Serine protease</keyword>
<comment type="cofactor">
    <cofactor evidence="15">
        <name>Ca(2+)</name>
        <dbReference type="ChEBI" id="CHEBI:29108"/>
    </cofactor>
    <text evidence="15">Binds 1 Ca(2+) ion per subunit.</text>
</comment>
<keyword evidence="7 15" id="KW-0479">Metal-binding</keyword>
<keyword evidence="8" id="KW-0732">Signal</keyword>
<evidence type="ECO:0000256" key="15">
    <source>
        <dbReference type="PROSITE-ProRule" id="PRU01032"/>
    </source>
</evidence>
<keyword evidence="9 15" id="KW-0378">Hydrolase</keyword>
<keyword evidence="13" id="KW-0865">Zymogen</keyword>
<dbReference type="SMART" id="SM00944">
    <property type="entry name" value="Pro-kuma_activ"/>
    <property type="match status" value="1"/>
</dbReference>
<proteinExistence type="predicted"/>
<feature type="active site" description="Charge relay system" evidence="15">
    <location>
        <position position="426"/>
    </location>
</feature>
<dbReference type="SUPFAM" id="SSF52743">
    <property type="entry name" value="Subtilisin-like"/>
    <property type="match status" value="1"/>
</dbReference>
<dbReference type="Proteomes" id="UP000019462">
    <property type="component" value="Unassembled WGS sequence"/>
</dbReference>
<dbReference type="PANTHER" id="PTHR14218">
    <property type="entry name" value="PROTEASE S8 TRIPEPTIDYL PEPTIDASE I CLN2"/>
    <property type="match status" value="1"/>
</dbReference>
<comment type="function">
    <text evidence="2">Secreted tripeptidyl-peptidase which degrades proteins at acidic pHs and is involved in virulence.</text>
</comment>
<evidence type="ECO:0000256" key="3">
    <source>
        <dbReference type="ARBA" id="ARBA00004239"/>
    </source>
</evidence>
<feature type="domain" description="Peptidase S53" evidence="17">
    <location>
        <begin position="351"/>
        <end position="732"/>
    </location>
</feature>
<feature type="region of interest" description="Disordered" evidence="16">
    <location>
        <begin position="1"/>
        <end position="25"/>
    </location>
</feature>
<keyword evidence="11 15" id="KW-0106">Calcium</keyword>
<evidence type="ECO:0000256" key="7">
    <source>
        <dbReference type="ARBA" id="ARBA00022723"/>
    </source>
</evidence>
<keyword evidence="5" id="KW-0964">Secreted</keyword>
<evidence type="ECO:0000259" key="17">
    <source>
        <dbReference type="PROSITE" id="PS51695"/>
    </source>
</evidence>
<evidence type="ECO:0000256" key="10">
    <source>
        <dbReference type="ARBA" id="ARBA00022825"/>
    </source>
</evidence>
<organism evidence="18 19">
    <name type="scientific">Moesziomyces aphidis</name>
    <name type="common">Pseudozyma aphidis</name>
    <dbReference type="NCBI Taxonomy" id="84754"/>
    <lineage>
        <taxon>Eukaryota</taxon>
        <taxon>Fungi</taxon>
        <taxon>Dikarya</taxon>
        <taxon>Basidiomycota</taxon>
        <taxon>Ustilaginomycotina</taxon>
        <taxon>Ustilaginomycetes</taxon>
        <taxon>Ustilaginales</taxon>
        <taxon>Ustilaginaceae</taxon>
        <taxon>Moesziomyces</taxon>
    </lineage>
</organism>
<keyword evidence="12" id="KW-0843">Virulence</keyword>
<dbReference type="Gene3D" id="3.40.50.200">
    <property type="entry name" value="Peptidase S8/S53 domain"/>
    <property type="match status" value="1"/>
</dbReference>
<feature type="binding site" evidence="15">
    <location>
        <position position="693"/>
    </location>
    <ligand>
        <name>Ca(2+)</name>
        <dbReference type="ChEBI" id="CHEBI:29108"/>
    </ligand>
</feature>
<protein>
    <recommendedName>
        <fullName evidence="4">tripeptidyl-peptidase II</fullName>
        <ecNumber evidence="4">3.4.14.10</ecNumber>
    </recommendedName>
</protein>
<dbReference type="Pfam" id="PF09286">
    <property type="entry name" value="Pro-kuma_activ"/>
    <property type="match status" value="1"/>
</dbReference>
<comment type="caution">
    <text evidence="18">The sequence shown here is derived from an EMBL/GenBank/DDBJ whole genome shotgun (WGS) entry which is preliminary data.</text>
</comment>
<name>W3VFA9_MOEAP</name>
<keyword evidence="19" id="KW-1185">Reference proteome</keyword>
<comment type="catalytic activity">
    <reaction evidence="1">
        <text>Release of an N-terminal tripeptide from a polypeptide.</text>
        <dbReference type="EC" id="3.4.14.10"/>
    </reaction>
</comment>
<dbReference type="SUPFAM" id="SSF54897">
    <property type="entry name" value="Protease propeptides/inhibitors"/>
    <property type="match status" value="1"/>
</dbReference>
<dbReference type="CDD" id="cd11377">
    <property type="entry name" value="Pro-peptidase_S53"/>
    <property type="match status" value="1"/>
</dbReference>